<name>A0A927MH46_9ACTN</name>
<keyword evidence="4 7" id="KW-0500">Molybdenum</keyword>
<dbReference type="Pfam" id="PF00994">
    <property type="entry name" value="MoCF_biosynth"/>
    <property type="match status" value="1"/>
</dbReference>
<comment type="function">
    <text evidence="1 7">Catalyzes the insertion of molybdate into adenylated molybdopterin with the concomitant release of AMP.</text>
</comment>
<keyword evidence="7" id="KW-0479">Metal-binding</keyword>
<sequence>MNSTGWHQARRYARQAGSPLPRVDVPLAGAVGAALAQPLVALSPLPAYDCAAMDGYAVAGTGPWRMVGRILAGDPGTPAELAPGDAVEIGTGAMVPAGADAVLPYERATRTGRTVSGEIEPGRHVRRRGEDCPAGQQVLPAGTVVNPVVLGLAASLGHDTLTVHRRPRVGMVVTGAELRTVGIPAAGQVRDAIGPMLPGLIRDAGAEPAWSTRIADDASALVAALLRADAEVLVVCGATSAGAADHLRRALDTLGAEVPVRGVACRPGHPQLLASLPDGRFVVGLPGNPYAALVAALTLLFPLLGRLAGRTEPAALTATLAGPVTPHDRDTRLVPVARVGSAALPVGHDRPGSLWGAAAADALAVVPPGWAGAEVELLPLPAAETALPPPAPVSRRPAGAGAATEPARQSDQVTSVSVGP</sequence>
<dbReference type="EC" id="2.10.1.1" evidence="7"/>
<evidence type="ECO:0000256" key="4">
    <source>
        <dbReference type="ARBA" id="ARBA00022505"/>
    </source>
</evidence>
<comment type="catalytic activity">
    <reaction evidence="6">
        <text>adenylyl-molybdopterin + molybdate = Mo-molybdopterin + AMP + H(+)</text>
        <dbReference type="Rhea" id="RHEA:35047"/>
        <dbReference type="ChEBI" id="CHEBI:15378"/>
        <dbReference type="ChEBI" id="CHEBI:36264"/>
        <dbReference type="ChEBI" id="CHEBI:62727"/>
        <dbReference type="ChEBI" id="CHEBI:71302"/>
        <dbReference type="ChEBI" id="CHEBI:456215"/>
        <dbReference type="EC" id="2.10.1.1"/>
    </reaction>
</comment>
<comment type="similarity">
    <text evidence="3 7">Belongs to the MoeA family.</text>
</comment>
<dbReference type="InterPro" id="IPR038987">
    <property type="entry name" value="MoeA-like"/>
</dbReference>
<protein>
    <recommendedName>
        <fullName evidence="7">Molybdopterin molybdenumtransferase</fullName>
        <ecNumber evidence="7">2.10.1.1</ecNumber>
    </recommendedName>
</protein>
<dbReference type="PANTHER" id="PTHR10192">
    <property type="entry name" value="MOLYBDOPTERIN BIOSYNTHESIS PROTEIN"/>
    <property type="match status" value="1"/>
</dbReference>
<dbReference type="Gene3D" id="2.40.340.10">
    <property type="entry name" value="MoeA, C-terminal, domain IV"/>
    <property type="match status" value="1"/>
</dbReference>
<evidence type="ECO:0000256" key="5">
    <source>
        <dbReference type="ARBA" id="ARBA00023150"/>
    </source>
</evidence>
<reference evidence="10" key="1">
    <citation type="submission" date="2020-10" db="EMBL/GenBank/DDBJ databases">
        <title>Sequencing the genomes of 1000 actinobacteria strains.</title>
        <authorList>
            <person name="Klenk H.-P."/>
        </authorList>
    </citation>
    <scope>NUCLEOTIDE SEQUENCE</scope>
    <source>
        <strain evidence="10">DSM 46832</strain>
    </source>
</reference>
<keyword evidence="7" id="KW-0460">Magnesium</keyword>
<keyword evidence="7 10" id="KW-0808">Transferase</keyword>
<dbReference type="InterPro" id="IPR036135">
    <property type="entry name" value="MoeA_linker/N_sf"/>
</dbReference>
<dbReference type="InterPro" id="IPR005111">
    <property type="entry name" value="MoeA_C_domain_IV"/>
</dbReference>
<dbReference type="InterPro" id="IPR005110">
    <property type="entry name" value="MoeA_linker/N"/>
</dbReference>
<evidence type="ECO:0000256" key="8">
    <source>
        <dbReference type="SAM" id="MobiDB-lite"/>
    </source>
</evidence>
<accession>A0A927MH46</accession>
<dbReference type="Gene3D" id="3.40.980.10">
    <property type="entry name" value="MoaB/Mog-like domain"/>
    <property type="match status" value="1"/>
</dbReference>
<dbReference type="AlphaFoldDB" id="A0A927MH46"/>
<evidence type="ECO:0000313" key="10">
    <source>
        <dbReference type="EMBL" id="MBE1491603.1"/>
    </source>
</evidence>
<feature type="compositionally biased region" description="Polar residues" evidence="8">
    <location>
        <begin position="407"/>
        <end position="420"/>
    </location>
</feature>
<dbReference type="Gene3D" id="2.170.190.11">
    <property type="entry name" value="Molybdopterin biosynthesis moea protein, domain 3"/>
    <property type="match status" value="1"/>
</dbReference>
<dbReference type="SUPFAM" id="SSF63882">
    <property type="entry name" value="MoeA N-terminal region -like"/>
    <property type="match status" value="1"/>
</dbReference>
<organism evidence="10 11">
    <name type="scientific">Plantactinospora soyae</name>
    <dbReference type="NCBI Taxonomy" id="1544732"/>
    <lineage>
        <taxon>Bacteria</taxon>
        <taxon>Bacillati</taxon>
        <taxon>Actinomycetota</taxon>
        <taxon>Actinomycetes</taxon>
        <taxon>Micromonosporales</taxon>
        <taxon>Micromonosporaceae</taxon>
        <taxon>Plantactinospora</taxon>
    </lineage>
</organism>
<evidence type="ECO:0000256" key="6">
    <source>
        <dbReference type="ARBA" id="ARBA00047317"/>
    </source>
</evidence>
<evidence type="ECO:0000313" key="11">
    <source>
        <dbReference type="Proteomes" id="UP000649753"/>
    </source>
</evidence>
<dbReference type="PANTHER" id="PTHR10192:SF5">
    <property type="entry name" value="GEPHYRIN"/>
    <property type="match status" value="1"/>
</dbReference>
<gene>
    <name evidence="10" type="ORF">H4W31_007241</name>
</gene>
<evidence type="ECO:0000256" key="7">
    <source>
        <dbReference type="RuleBase" id="RU365090"/>
    </source>
</evidence>
<dbReference type="GO" id="GO:0061599">
    <property type="term" value="F:molybdopterin molybdotransferase activity"/>
    <property type="evidence" value="ECO:0007669"/>
    <property type="project" value="UniProtKB-UniRule"/>
</dbReference>
<dbReference type="Proteomes" id="UP000649753">
    <property type="component" value="Unassembled WGS sequence"/>
</dbReference>
<dbReference type="EMBL" id="JADBEB010000001">
    <property type="protein sequence ID" value="MBE1491603.1"/>
    <property type="molecule type" value="Genomic_DNA"/>
</dbReference>
<dbReference type="RefSeq" id="WP_318783597.1">
    <property type="nucleotide sequence ID" value="NZ_JADBEB010000001.1"/>
</dbReference>
<dbReference type="SMART" id="SM00852">
    <property type="entry name" value="MoCF_biosynth"/>
    <property type="match status" value="1"/>
</dbReference>
<dbReference type="GO" id="GO:0006777">
    <property type="term" value="P:Mo-molybdopterin cofactor biosynthetic process"/>
    <property type="evidence" value="ECO:0007669"/>
    <property type="project" value="UniProtKB-UniRule"/>
</dbReference>
<keyword evidence="5 7" id="KW-0501">Molybdenum cofactor biosynthesis</keyword>
<proteinExistence type="inferred from homology"/>
<feature type="region of interest" description="Disordered" evidence="8">
    <location>
        <begin position="384"/>
        <end position="420"/>
    </location>
</feature>
<evidence type="ECO:0000256" key="2">
    <source>
        <dbReference type="ARBA" id="ARBA00005046"/>
    </source>
</evidence>
<comment type="pathway">
    <text evidence="2 7">Cofactor biosynthesis; molybdopterin biosynthesis.</text>
</comment>
<evidence type="ECO:0000256" key="3">
    <source>
        <dbReference type="ARBA" id="ARBA00010763"/>
    </source>
</evidence>
<dbReference type="InterPro" id="IPR036688">
    <property type="entry name" value="MoeA_C_domain_IV_sf"/>
</dbReference>
<feature type="domain" description="MoaB/Mog" evidence="9">
    <location>
        <begin position="170"/>
        <end position="306"/>
    </location>
</feature>
<evidence type="ECO:0000259" key="9">
    <source>
        <dbReference type="SMART" id="SM00852"/>
    </source>
</evidence>
<dbReference type="Pfam" id="PF03453">
    <property type="entry name" value="MoeA_N"/>
    <property type="match status" value="1"/>
</dbReference>
<dbReference type="Pfam" id="PF03454">
    <property type="entry name" value="MoeA_C"/>
    <property type="match status" value="1"/>
</dbReference>
<evidence type="ECO:0000256" key="1">
    <source>
        <dbReference type="ARBA" id="ARBA00002901"/>
    </source>
</evidence>
<dbReference type="InterPro" id="IPR001453">
    <property type="entry name" value="MoaB/Mog_dom"/>
</dbReference>
<dbReference type="GO" id="GO:0046872">
    <property type="term" value="F:metal ion binding"/>
    <property type="evidence" value="ECO:0007669"/>
    <property type="project" value="UniProtKB-UniRule"/>
</dbReference>
<comment type="caution">
    <text evidence="10">The sequence shown here is derived from an EMBL/GenBank/DDBJ whole genome shotgun (WGS) entry which is preliminary data.</text>
</comment>
<dbReference type="SUPFAM" id="SSF53218">
    <property type="entry name" value="Molybdenum cofactor biosynthesis proteins"/>
    <property type="match status" value="1"/>
</dbReference>
<dbReference type="CDD" id="cd00887">
    <property type="entry name" value="MoeA"/>
    <property type="match status" value="1"/>
</dbReference>
<dbReference type="InterPro" id="IPR036425">
    <property type="entry name" value="MoaB/Mog-like_dom_sf"/>
</dbReference>
<keyword evidence="11" id="KW-1185">Reference proteome</keyword>
<comment type="cofactor">
    <cofactor evidence="7">
        <name>Mg(2+)</name>
        <dbReference type="ChEBI" id="CHEBI:18420"/>
    </cofactor>
</comment>
<dbReference type="GO" id="GO:0005829">
    <property type="term" value="C:cytosol"/>
    <property type="evidence" value="ECO:0007669"/>
    <property type="project" value="TreeGrafter"/>
</dbReference>
<dbReference type="Gene3D" id="3.90.105.10">
    <property type="entry name" value="Molybdopterin biosynthesis moea protein, domain 2"/>
    <property type="match status" value="1"/>
</dbReference>